<reference evidence="3" key="1">
    <citation type="submission" date="2022-10" db="EMBL/GenBank/DDBJ databases">
        <title>Determination and structural analysis of whole genome sequence of Sarocladium strictum F4-1.</title>
        <authorList>
            <person name="Hu L."/>
            <person name="Jiang Y."/>
        </authorList>
    </citation>
    <scope>NUCLEOTIDE SEQUENCE</scope>
    <source>
        <strain evidence="3">F4-1</strain>
    </source>
</reference>
<dbReference type="CDD" id="cd24142">
    <property type="entry name" value="ACL4-like"/>
    <property type="match status" value="1"/>
</dbReference>
<evidence type="ECO:0000313" key="4">
    <source>
        <dbReference type="Proteomes" id="UP001175261"/>
    </source>
</evidence>
<keyword evidence="4" id="KW-1185">Reference proteome</keyword>
<dbReference type="AlphaFoldDB" id="A0AA39GSQ5"/>
<feature type="compositionally biased region" description="Acidic residues" evidence="2">
    <location>
        <begin position="347"/>
        <end position="374"/>
    </location>
</feature>
<dbReference type="Gene3D" id="1.25.40.10">
    <property type="entry name" value="Tetratricopeptide repeat domain"/>
    <property type="match status" value="2"/>
</dbReference>
<dbReference type="EMBL" id="JAPDFR010000001">
    <property type="protein sequence ID" value="KAK0392441.1"/>
    <property type="molecule type" value="Genomic_DNA"/>
</dbReference>
<evidence type="ECO:0000256" key="2">
    <source>
        <dbReference type="SAM" id="MobiDB-lite"/>
    </source>
</evidence>
<feature type="repeat" description="TPR" evidence="1">
    <location>
        <begin position="54"/>
        <end position="87"/>
    </location>
</feature>
<evidence type="ECO:0000256" key="1">
    <source>
        <dbReference type="PROSITE-ProRule" id="PRU00339"/>
    </source>
</evidence>
<dbReference type="Pfam" id="PF13424">
    <property type="entry name" value="TPR_12"/>
    <property type="match status" value="1"/>
</dbReference>
<comment type="caution">
    <text evidence="3">The sequence shown here is derived from an EMBL/GenBank/DDBJ whole genome shotgun (WGS) entry which is preliminary data.</text>
</comment>
<evidence type="ECO:0000313" key="3">
    <source>
        <dbReference type="EMBL" id="KAK0392441.1"/>
    </source>
</evidence>
<sequence length="374" mass="42035">MAPSRPKDKAETSPSANTYLTDAETQLHVGNIDEAISLAHQALETTGSGGDFELRALNLLGVLHVESGDIEEAREYFHRAVKLDEDGTADEKIGGGPEKFLFLAQLSEDGGQDSVQWFDRGAAALRKQIQGLADIAKRTPEQQAYYEERQMKLGEVLCAVAEVYMTDLSWEEDAEQRCETLVTEAMLIAPGSAETWQTVANVRISQERVDEARTALKRSLEIWQDLPPEHVGVPEFPVRIGLARLLLEVEMEEEASIVLERLVNEDDQSVEAWYLGGWCLYIVGEKVREAKAQEQNGEADSWKSVWASARRWLMRCLKLYEMQDYEDERLGEHANELLSNINKELGDPPEGDEEEWGESDDEGDDADEDEEMKG</sequence>
<dbReference type="Proteomes" id="UP001175261">
    <property type="component" value="Unassembled WGS sequence"/>
</dbReference>
<organism evidence="3 4">
    <name type="scientific">Sarocladium strictum</name>
    <name type="common">Black bundle disease fungus</name>
    <name type="synonym">Acremonium strictum</name>
    <dbReference type="NCBI Taxonomy" id="5046"/>
    <lineage>
        <taxon>Eukaryota</taxon>
        <taxon>Fungi</taxon>
        <taxon>Dikarya</taxon>
        <taxon>Ascomycota</taxon>
        <taxon>Pezizomycotina</taxon>
        <taxon>Sordariomycetes</taxon>
        <taxon>Hypocreomycetidae</taxon>
        <taxon>Hypocreales</taxon>
        <taxon>Sarocladiaceae</taxon>
        <taxon>Sarocladium</taxon>
    </lineage>
</organism>
<keyword evidence="1" id="KW-0802">TPR repeat</keyword>
<name>A0AA39GSQ5_SARSR</name>
<dbReference type="SUPFAM" id="SSF48452">
    <property type="entry name" value="TPR-like"/>
    <property type="match status" value="1"/>
</dbReference>
<accession>A0AA39GSQ5</accession>
<proteinExistence type="predicted"/>
<dbReference type="PROSITE" id="PS50293">
    <property type="entry name" value="TPR_REGION"/>
    <property type="match status" value="1"/>
</dbReference>
<dbReference type="InterPro" id="IPR019734">
    <property type="entry name" value="TPR_rpt"/>
</dbReference>
<dbReference type="PROSITE" id="PS50005">
    <property type="entry name" value="TPR"/>
    <property type="match status" value="1"/>
</dbReference>
<feature type="region of interest" description="Disordered" evidence="2">
    <location>
        <begin position="339"/>
        <end position="374"/>
    </location>
</feature>
<dbReference type="InterPro" id="IPR011990">
    <property type="entry name" value="TPR-like_helical_dom_sf"/>
</dbReference>
<gene>
    <name evidence="3" type="ORF">NLU13_1936</name>
</gene>
<protein>
    <submittedName>
        <fullName evidence="3">Uncharacterized protein</fullName>
    </submittedName>
</protein>
<dbReference type="SMART" id="SM00028">
    <property type="entry name" value="TPR"/>
    <property type="match status" value="3"/>
</dbReference>